<dbReference type="Proteomes" id="UP001615550">
    <property type="component" value="Unassembled WGS sequence"/>
</dbReference>
<proteinExistence type="predicted"/>
<organism evidence="1 2">
    <name type="scientific">Legionella lytica</name>
    <dbReference type="NCBI Taxonomy" id="96232"/>
    <lineage>
        <taxon>Bacteria</taxon>
        <taxon>Pseudomonadati</taxon>
        <taxon>Pseudomonadota</taxon>
        <taxon>Gammaproteobacteria</taxon>
        <taxon>Legionellales</taxon>
        <taxon>Legionellaceae</taxon>
        <taxon>Legionella</taxon>
    </lineage>
</organism>
<name>A0ABW8D6P3_9GAMM</name>
<keyword evidence="2" id="KW-1185">Reference proteome</keyword>
<accession>A0ABW8D6P3</accession>
<dbReference type="EMBL" id="JBGORX010000001">
    <property type="protein sequence ID" value="MFJ1268373.1"/>
    <property type="molecule type" value="Genomic_DNA"/>
</dbReference>
<gene>
    <name evidence="1" type="ORF">ACD661_07375</name>
</gene>
<evidence type="ECO:0000313" key="1">
    <source>
        <dbReference type="EMBL" id="MFJ1268373.1"/>
    </source>
</evidence>
<protein>
    <submittedName>
        <fullName evidence="1">Uncharacterized protein</fullName>
    </submittedName>
</protein>
<reference evidence="1 2" key="1">
    <citation type="submission" date="2024-08" db="EMBL/GenBank/DDBJ databases">
        <title>Draft Genome Sequence of Legionella lytica strain DSB2004, Isolated From a Fire Sprinkler System.</title>
        <authorList>
            <person name="Everhart A.D."/>
            <person name="Kidane D.T."/>
            <person name="Farone A.L."/>
            <person name="Farone M.B."/>
        </authorList>
    </citation>
    <scope>NUCLEOTIDE SEQUENCE [LARGE SCALE GENOMIC DNA]</scope>
    <source>
        <strain evidence="1 2">DSB2004</strain>
    </source>
</reference>
<evidence type="ECO:0000313" key="2">
    <source>
        <dbReference type="Proteomes" id="UP001615550"/>
    </source>
</evidence>
<comment type="caution">
    <text evidence="1">The sequence shown here is derived from an EMBL/GenBank/DDBJ whole genome shotgun (WGS) entry which is preliminary data.</text>
</comment>
<dbReference type="RefSeq" id="WP_400187178.1">
    <property type="nucleotide sequence ID" value="NZ_JBGORX010000001.1"/>
</dbReference>
<sequence>MPTFFQQKSTYDTTMQVVNGVAAVLAIGQMIADPSTSWRFGWI</sequence>